<reference evidence="1 2" key="1">
    <citation type="submission" date="2018-02" db="EMBL/GenBank/DDBJ databases">
        <title>Genomic Encyclopedia of Archaeal and Bacterial Type Strains, Phase II (KMG-II): from individual species to whole genera.</title>
        <authorList>
            <person name="Goeker M."/>
        </authorList>
    </citation>
    <scope>NUCLEOTIDE SEQUENCE [LARGE SCALE GENOMIC DNA]</scope>
    <source>
        <strain evidence="1 2">DSM 22857</strain>
    </source>
</reference>
<dbReference type="Proteomes" id="UP000239485">
    <property type="component" value="Unassembled WGS sequence"/>
</dbReference>
<dbReference type="RefSeq" id="WP_211291324.1">
    <property type="nucleotide sequence ID" value="NZ_PTJD01000024.1"/>
</dbReference>
<evidence type="ECO:0008006" key="3">
    <source>
        <dbReference type="Google" id="ProtNLM"/>
    </source>
</evidence>
<evidence type="ECO:0000313" key="1">
    <source>
        <dbReference type="EMBL" id="PPK90791.1"/>
    </source>
</evidence>
<comment type="caution">
    <text evidence="1">The sequence shown here is derived from an EMBL/GenBank/DDBJ whole genome shotgun (WGS) entry which is preliminary data.</text>
</comment>
<evidence type="ECO:0000313" key="2">
    <source>
        <dbReference type="Proteomes" id="UP000239485"/>
    </source>
</evidence>
<dbReference type="AlphaFoldDB" id="A0A2S6IC16"/>
<protein>
    <recommendedName>
        <fullName evidence="3">HNH endonuclease</fullName>
    </recommendedName>
</protein>
<keyword evidence="2" id="KW-1185">Reference proteome</keyword>
<accession>A0A2S6IC16</accession>
<sequence length="233" mass="25876">MTVPRWNAPDSKAGTMIRGALWLLQEVGQGNTFTKEQLRQAFPGVGQVDRRIRDLRSYQWVILTNIEDASLRADEQRFVSAGVPVWDPIKRQEADLKTITAKDREEVMKQDGYMCTVCGIAGGEPYADAANQTAVLSVSSEATTLPNGTTKTLLVTKCKRCKSGAGPQEQNAGEVLAAVRDLEPEDRRRLERWVNRGRRGSTPLERAWNAYRRLPAEARGAVIDSLKSQPDGH</sequence>
<name>A0A2S6IC16_9ACTN</name>
<organism evidence="1 2">
    <name type="scientific">Kineococcus xinjiangensis</name>
    <dbReference type="NCBI Taxonomy" id="512762"/>
    <lineage>
        <taxon>Bacteria</taxon>
        <taxon>Bacillati</taxon>
        <taxon>Actinomycetota</taxon>
        <taxon>Actinomycetes</taxon>
        <taxon>Kineosporiales</taxon>
        <taxon>Kineosporiaceae</taxon>
        <taxon>Kineococcus</taxon>
    </lineage>
</organism>
<gene>
    <name evidence="1" type="ORF">CLV92_12417</name>
</gene>
<dbReference type="EMBL" id="PTJD01000024">
    <property type="protein sequence ID" value="PPK90791.1"/>
    <property type="molecule type" value="Genomic_DNA"/>
</dbReference>
<proteinExistence type="predicted"/>